<proteinExistence type="predicted"/>
<name>A0A7S3MKV1_9SPIT</name>
<accession>A0A7S3MKV1</accession>
<protein>
    <submittedName>
        <fullName evidence="1">Uncharacterized protein</fullName>
    </submittedName>
</protein>
<dbReference type="AlphaFoldDB" id="A0A7S3MKV1"/>
<evidence type="ECO:0000313" key="1">
    <source>
        <dbReference type="EMBL" id="CAE0307385.1"/>
    </source>
</evidence>
<dbReference type="EMBL" id="HBIE01007118">
    <property type="protein sequence ID" value="CAE0307385.1"/>
    <property type="molecule type" value="Transcribed_RNA"/>
</dbReference>
<gene>
    <name evidence="1" type="ORF">FEHR0123_LOCUS2292</name>
</gene>
<organism evidence="1">
    <name type="scientific">Favella ehrenbergii</name>
    <dbReference type="NCBI Taxonomy" id="182087"/>
    <lineage>
        <taxon>Eukaryota</taxon>
        <taxon>Sar</taxon>
        <taxon>Alveolata</taxon>
        <taxon>Ciliophora</taxon>
        <taxon>Intramacronucleata</taxon>
        <taxon>Spirotrichea</taxon>
        <taxon>Choreotrichia</taxon>
        <taxon>Tintinnida</taxon>
        <taxon>Xystonellidae</taxon>
        <taxon>Favella</taxon>
    </lineage>
</organism>
<sequence>MDFGRGQTVINYTTLVLYVMISSLFSRRVIACSADFLGFLLVHSLALIFEEQLGCGHRENAEDPANKMMLDFGFIFLHLVGQLSFSDLLQDLVSKLFFVIEDREH</sequence>
<reference evidence="1" key="1">
    <citation type="submission" date="2021-01" db="EMBL/GenBank/DDBJ databases">
        <authorList>
            <person name="Corre E."/>
            <person name="Pelletier E."/>
            <person name="Niang G."/>
            <person name="Scheremetjew M."/>
            <person name="Finn R."/>
            <person name="Kale V."/>
            <person name="Holt S."/>
            <person name="Cochrane G."/>
            <person name="Meng A."/>
            <person name="Brown T."/>
            <person name="Cohen L."/>
        </authorList>
    </citation>
    <scope>NUCLEOTIDE SEQUENCE</scope>
    <source>
        <strain evidence="1">Fehren 1</strain>
    </source>
</reference>